<evidence type="ECO:0000256" key="7">
    <source>
        <dbReference type="HAMAP-Rule" id="MF_00227"/>
    </source>
</evidence>
<evidence type="ECO:0000256" key="4">
    <source>
        <dbReference type="ARBA" id="ARBA00022759"/>
    </source>
</evidence>
<keyword evidence="6 7" id="KW-0694">RNA-binding</keyword>
<organism evidence="9 10">
    <name type="scientific">Streptococcus dentapri</name>
    <dbReference type="NCBI Taxonomy" id="573564"/>
    <lineage>
        <taxon>Bacteria</taxon>
        <taxon>Bacillati</taxon>
        <taxon>Bacillota</taxon>
        <taxon>Bacilli</taxon>
        <taxon>Lactobacillales</taxon>
        <taxon>Streptococcaceae</taxon>
        <taxon>Streptococcus</taxon>
    </lineage>
</organism>
<protein>
    <recommendedName>
        <fullName evidence="7 8">Ribonuclease P protein component</fullName>
        <shortName evidence="7">RNase P protein</shortName>
        <shortName evidence="7">RNaseP protein</shortName>
        <ecNumber evidence="7 8">3.1.26.5</ecNumber>
    </recommendedName>
    <alternativeName>
        <fullName evidence="7">Protein C5</fullName>
    </alternativeName>
</protein>
<dbReference type="EMBL" id="JBHSAC010000046">
    <property type="protein sequence ID" value="MFC3932197.1"/>
    <property type="molecule type" value="Genomic_DNA"/>
</dbReference>
<sequence length="119" mass="13915">MKKTYRVKKNLDFQAIFKEGSSVANRKFVVYSLDKPQQHFRVGLSVSKKLGNAVTRNRVKRKLRHILMEFSPQLKTHDFIVIARKGVEDLTYQEVKQNLKHVLSLAHLYQEGTNCEEKN</sequence>
<comment type="caution">
    <text evidence="9">The sequence shown here is derived from an EMBL/GenBank/DDBJ whole genome shotgun (WGS) entry which is preliminary data.</text>
</comment>
<keyword evidence="4 7" id="KW-0255">Endonuclease</keyword>
<proteinExistence type="inferred from homology"/>
<dbReference type="Pfam" id="PF00825">
    <property type="entry name" value="Ribonuclease_P"/>
    <property type="match status" value="1"/>
</dbReference>
<dbReference type="InterPro" id="IPR020568">
    <property type="entry name" value="Ribosomal_Su5_D2-typ_SF"/>
</dbReference>
<evidence type="ECO:0000256" key="2">
    <source>
        <dbReference type="ARBA" id="ARBA00022694"/>
    </source>
</evidence>
<dbReference type="PANTHER" id="PTHR33992">
    <property type="entry name" value="RIBONUCLEASE P PROTEIN COMPONENT"/>
    <property type="match status" value="1"/>
</dbReference>
<comment type="function">
    <text evidence="1 7">RNaseP catalyzes the removal of the 5'-leader sequence from pre-tRNA to produce the mature 5'-terminus. It can also cleave other RNA substrates such as 4.5S RNA. The protein component plays an auxiliary but essential role in vivo by binding to the 5'-leader sequence and broadening the substrate specificity of the ribozyme.</text>
</comment>
<keyword evidence="10" id="KW-1185">Reference proteome</keyword>
<dbReference type="SUPFAM" id="SSF54211">
    <property type="entry name" value="Ribosomal protein S5 domain 2-like"/>
    <property type="match status" value="1"/>
</dbReference>
<dbReference type="HAMAP" id="MF_00227">
    <property type="entry name" value="RNase_P"/>
    <property type="match status" value="1"/>
</dbReference>
<dbReference type="Gene3D" id="3.30.230.10">
    <property type="match status" value="1"/>
</dbReference>
<dbReference type="GO" id="GO:0004526">
    <property type="term" value="F:ribonuclease P activity"/>
    <property type="evidence" value="ECO:0007669"/>
    <property type="project" value="UniProtKB-EC"/>
</dbReference>
<comment type="subunit">
    <text evidence="7">Consists of a catalytic RNA component (M1 or rnpB) and a protein subunit.</text>
</comment>
<gene>
    <name evidence="7 9" type="primary">rnpA</name>
    <name evidence="9" type="ORF">ACFOSE_05355</name>
</gene>
<comment type="similarity">
    <text evidence="7">Belongs to the RnpA family.</text>
</comment>
<keyword evidence="5 7" id="KW-0378">Hydrolase</keyword>
<dbReference type="InterPro" id="IPR000100">
    <property type="entry name" value="RNase_P"/>
</dbReference>
<dbReference type="NCBIfam" id="TIGR00188">
    <property type="entry name" value="rnpA"/>
    <property type="match status" value="1"/>
</dbReference>
<dbReference type="Proteomes" id="UP001595901">
    <property type="component" value="Unassembled WGS sequence"/>
</dbReference>
<name>A0ABV8D1Y5_9STRE</name>
<accession>A0ABV8D1Y5</accession>
<evidence type="ECO:0000256" key="5">
    <source>
        <dbReference type="ARBA" id="ARBA00022801"/>
    </source>
</evidence>
<dbReference type="EC" id="3.1.26.5" evidence="7 8"/>
<evidence type="ECO:0000313" key="10">
    <source>
        <dbReference type="Proteomes" id="UP001595901"/>
    </source>
</evidence>
<evidence type="ECO:0000256" key="6">
    <source>
        <dbReference type="ARBA" id="ARBA00022884"/>
    </source>
</evidence>
<keyword evidence="2 7" id="KW-0819">tRNA processing</keyword>
<dbReference type="PROSITE" id="PS00648">
    <property type="entry name" value="RIBONUCLEASE_P"/>
    <property type="match status" value="1"/>
</dbReference>
<evidence type="ECO:0000256" key="8">
    <source>
        <dbReference type="NCBIfam" id="TIGR00188"/>
    </source>
</evidence>
<keyword evidence="3 7" id="KW-0540">Nuclease</keyword>
<dbReference type="InterPro" id="IPR020539">
    <property type="entry name" value="RNase_P_CS"/>
</dbReference>
<evidence type="ECO:0000313" key="9">
    <source>
        <dbReference type="EMBL" id="MFC3932197.1"/>
    </source>
</evidence>
<evidence type="ECO:0000256" key="1">
    <source>
        <dbReference type="ARBA" id="ARBA00002663"/>
    </source>
</evidence>
<dbReference type="InterPro" id="IPR014721">
    <property type="entry name" value="Ribsml_uS5_D2-typ_fold_subgr"/>
</dbReference>
<comment type="catalytic activity">
    <reaction evidence="7">
        <text>Endonucleolytic cleavage of RNA, removing 5'-extranucleotides from tRNA precursor.</text>
        <dbReference type="EC" id="3.1.26.5"/>
    </reaction>
</comment>
<dbReference type="RefSeq" id="WP_380431368.1">
    <property type="nucleotide sequence ID" value="NZ_JBHSAC010000046.1"/>
</dbReference>
<evidence type="ECO:0000256" key="3">
    <source>
        <dbReference type="ARBA" id="ARBA00022722"/>
    </source>
</evidence>
<dbReference type="PANTHER" id="PTHR33992:SF1">
    <property type="entry name" value="RIBONUCLEASE P PROTEIN COMPONENT"/>
    <property type="match status" value="1"/>
</dbReference>
<reference evidence="10" key="1">
    <citation type="journal article" date="2019" name="Int. J. Syst. Evol. Microbiol.">
        <title>The Global Catalogue of Microorganisms (GCM) 10K type strain sequencing project: providing services to taxonomists for standard genome sequencing and annotation.</title>
        <authorList>
            <consortium name="The Broad Institute Genomics Platform"/>
            <consortium name="The Broad Institute Genome Sequencing Center for Infectious Disease"/>
            <person name="Wu L."/>
            <person name="Ma J."/>
        </authorList>
    </citation>
    <scope>NUCLEOTIDE SEQUENCE [LARGE SCALE GENOMIC DNA]</scope>
    <source>
        <strain evidence="10">CCUG 58728</strain>
    </source>
</reference>